<dbReference type="Proteomes" id="UP000799118">
    <property type="component" value="Unassembled WGS sequence"/>
</dbReference>
<sequence>MECSTGFLHLSDDLIVEILKYSSSRSTLLSTILVAKSIYYVFQMYPKSILRSLYYHVLGPTFPQALELYRYRTSLKNKDGTFTQALETDIPMTARERKSIKSIERRIVTRLENMFSFMHIDRPST</sequence>
<protein>
    <recommendedName>
        <fullName evidence="3">F-box domain-containing protein</fullName>
    </recommendedName>
</protein>
<evidence type="ECO:0000313" key="1">
    <source>
        <dbReference type="EMBL" id="KAE9386334.1"/>
    </source>
</evidence>
<dbReference type="EMBL" id="ML769889">
    <property type="protein sequence ID" value="KAE9386334.1"/>
    <property type="molecule type" value="Genomic_DNA"/>
</dbReference>
<proteinExistence type="predicted"/>
<keyword evidence="2" id="KW-1185">Reference proteome</keyword>
<gene>
    <name evidence="1" type="ORF">BT96DRAFT_928262</name>
</gene>
<evidence type="ECO:0008006" key="3">
    <source>
        <dbReference type="Google" id="ProtNLM"/>
    </source>
</evidence>
<name>A0A6A4GMB0_9AGAR</name>
<dbReference type="OrthoDB" id="2745518at2759"/>
<evidence type="ECO:0000313" key="2">
    <source>
        <dbReference type="Proteomes" id="UP000799118"/>
    </source>
</evidence>
<dbReference type="AlphaFoldDB" id="A0A6A4GMB0"/>
<accession>A0A6A4GMB0</accession>
<organism evidence="1 2">
    <name type="scientific">Gymnopus androsaceus JB14</name>
    <dbReference type="NCBI Taxonomy" id="1447944"/>
    <lineage>
        <taxon>Eukaryota</taxon>
        <taxon>Fungi</taxon>
        <taxon>Dikarya</taxon>
        <taxon>Basidiomycota</taxon>
        <taxon>Agaricomycotina</taxon>
        <taxon>Agaricomycetes</taxon>
        <taxon>Agaricomycetidae</taxon>
        <taxon>Agaricales</taxon>
        <taxon>Marasmiineae</taxon>
        <taxon>Omphalotaceae</taxon>
        <taxon>Gymnopus</taxon>
    </lineage>
</organism>
<reference evidence="1" key="1">
    <citation type="journal article" date="2019" name="Environ. Microbiol.">
        <title>Fungal ecological strategies reflected in gene transcription - a case study of two litter decomposers.</title>
        <authorList>
            <person name="Barbi F."/>
            <person name="Kohler A."/>
            <person name="Barry K."/>
            <person name="Baskaran P."/>
            <person name="Daum C."/>
            <person name="Fauchery L."/>
            <person name="Ihrmark K."/>
            <person name="Kuo A."/>
            <person name="LaButti K."/>
            <person name="Lipzen A."/>
            <person name="Morin E."/>
            <person name="Grigoriev I.V."/>
            <person name="Henrissat B."/>
            <person name="Lindahl B."/>
            <person name="Martin F."/>
        </authorList>
    </citation>
    <scope>NUCLEOTIDE SEQUENCE</scope>
    <source>
        <strain evidence="1">JB14</strain>
    </source>
</reference>